<protein>
    <submittedName>
        <fullName evidence="1">Putative hydrolase of the HAD superfamily</fullName>
    </submittedName>
</protein>
<keyword evidence="2" id="KW-1185">Reference proteome</keyword>
<dbReference type="SFLD" id="SFLDS00003">
    <property type="entry name" value="Haloacid_Dehalogenase"/>
    <property type="match status" value="1"/>
</dbReference>
<proteinExistence type="predicted"/>
<dbReference type="SFLD" id="SFLDG01129">
    <property type="entry name" value="C1.5:_HAD__Beta-PGM__Phosphata"/>
    <property type="match status" value="1"/>
</dbReference>
<dbReference type="NCBIfam" id="TIGR01549">
    <property type="entry name" value="HAD-SF-IA-v1"/>
    <property type="match status" value="1"/>
</dbReference>
<dbReference type="PRINTS" id="PR00413">
    <property type="entry name" value="HADHALOGNASE"/>
</dbReference>
<dbReference type="PANTHER" id="PTHR43611:SF3">
    <property type="entry name" value="FLAVIN MONONUCLEOTIDE HYDROLASE 1, CHLOROPLATIC"/>
    <property type="match status" value="1"/>
</dbReference>
<dbReference type="Gene3D" id="3.40.50.1000">
    <property type="entry name" value="HAD superfamily/HAD-like"/>
    <property type="match status" value="1"/>
</dbReference>
<accession>A0A841FJE1</accession>
<comment type="caution">
    <text evidence="1">The sequence shown here is derived from an EMBL/GenBank/DDBJ whole genome shotgun (WGS) entry which is preliminary data.</text>
</comment>
<dbReference type="NCBIfam" id="TIGR01509">
    <property type="entry name" value="HAD-SF-IA-v3"/>
    <property type="match status" value="1"/>
</dbReference>
<dbReference type="InterPro" id="IPR023214">
    <property type="entry name" value="HAD_sf"/>
</dbReference>
<dbReference type="AlphaFoldDB" id="A0A841FJE1"/>
<evidence type="ECO:0000313" key="1">
    <source>
        <dbReference type="EMBL" id="MBB6035994.1"/>
    </source>
</evidence>
<gene>
    <name evidence="1" type="ORF">HNR73_003862</name>
</gene>
<dbReference type="Pfam" id="PF00702">
    <property type="entry name" value="Hydrolase"/>
    <property type="match status" value="1"/>
</dbReference>
<dbReference type="InterPro" id="IPR036412">
    <property type="entry name" value="HAD-like_sf"/>
</dbReference>
<reference evidence="1 2" key="1">
    <citation type="submission" date="2020-08" db="EMBL/GenBank/DDBJ databases">
        <title>Genomic Encyclopedia of Type Strains, Phase IV (KMG-IV): sequencing the most valuable type-strain genomes for metagenomic binning, comparative biology and taxonomic classification.</title>
        <authorList>
            <person name="Goeker M."/>
        </authorList>
    </citation>
    <scope>NUCLEOTIDE SEQUENCE [LARGE SCALE GENOMIC DNA]</scope>
    <source>
        <strain evidence="1 2">YIM 65646</strain>
    </source>
</reference>
<dbReference type="GO" id="GO:0016787">
    <property type="term" value="F:hydrolase activity"/>
    <property type="evidence" value="ECO:0007669"/>
    <property type="project" value="UniProtKB-KW"/>
</dbReference>
<dbReference type="RefSeq" id="WP_184788848.1">
    <property type="nucleotide sequence ID" value="NZ_BONT01000046.1"/>
</dbReference>
<sequence length="202" mass="21199">MTRGFDAILCDVDGVVRIWDPEIMARAERDNGVPPGTLAAAAFAPERLVPAITGGTTDPQWRAAVADDLAATYGEDVARDVVEAWTAAAGAVDTEVLALLTSAREHVPVVLVSNATSRLEDDLVALGVTVDAVVNTYRIGYAKPDPRVYAHAARVAGVPPERCLFVDDTEKNAVAATEAGMTGLFYRAPADLRAALAEAGLV</sequence>
<dbReference type="PANTHER" id="PTHR43611">
    <property type="entry name" value="ALPHA-D-GLUCOSE 1-PHOSPHATE PHOSPHATASE"/>
    <property type="match status" value="1"/>
</dbReference>
<organism evidence="1 2">
    <name type="scientific">Phytomonospora endophytica</name>
    <dbReference type="NCBI Taxonomy" id="714109"/>
    <lineage>
        <taxon>Bacteria</taxon>
        <taxon>Bacillati</taxon>
        <taxon>Actinomycetota</taxon>
        <taxon>Actinomycetes</taxon>
        <taxon>Micromonosporales</taxon>
        <taxon>Micromonosporaceae</taxon>
        <taxon>Phytomonospora</taxon>
    </lineage>
</organism>
<name>A0A841FJE1_9ACTN</name>
<dbReference type="SUPFAM" id="SSF56784">
    <property type="entry name" value="HAD-like"/>
    <property type="match status" value="1"/>
</dbReference>
<dbReference type="InterPro" id="IPR006439">
    <property type="entry name" value="HAD-SF_hydro_IA"/>
</dbReference>
<dbReference type="EMBL" id="JACHGT010000008">
    <property type="protein sequence ID" value="MBB6035994.1"/>
    <property type="molecule type" value="Genomic_DNA"/>
</dbReference>
<keyword evidence="1" id="KW-0378">Hydrolase</keyword>
<dbReference type="Proteomes" id="UP000548476">
    <property type="component" value="Unassembled WGS sequence"/>
</dbReference>
<evidence type="ECO:0000313" key="2">
    <source>
        <dbReference type="Proteomes" id="UP000548476"/>
    </source>
</evidence>